<protein>
    <submittedName>
        <fullName evidence="3">DUF2892 domain-containing protein</fullName>
    </submittedName>
</protein>
<evidence type="ECO:0000259" key="2">
    <source>
        <dbReference type="Pfam" id="PF11127"/>
    </source>
</evidence>
<dbReference type="OrthoDB" id="9804804at2"/>
<evidence type="ECO:0000313" key="3">
    <source>
        <dbReference type="EMBL" id="QEC57892.1"/>
    </source>
</evidence>
<feature type="transmembrane region" description="Helical" evidence="1">
    <location>
        <begin position="42"/>
        <end position="62"/>
    </location>
</feature>
<dbReference type="KEGG" id="fgg:FSB75_18940"/>
<keyword evidence="4" id="KW-1185">Reference proteome</keyword>
<proteinExistence type="predicted"/>
<dbReference type="InterPro" id="IPR021309">
    <property type="entry name" value="YgaP-like_TM"/>
</dbReference>
<organism evidence="3 4">
    <name type="scientific">Flavisolibacter ginsenosidimutans</name>
    <dbReference type="NCBI Taxonomy" id="661481"/>
    <lineage>
        <taxon>Bacteria</taxon>
        <taxon>Pseudomonadati</taxon>
        <taxon>Bacteroidota</taxon>
        <taxon>Chitinophagia</taxon>
        <taxon>Chitinophagales</taxon>
        <taxon>Chitinophagaceae</taxon>
        <taxon>Flavisolibacter</taxon>
    </lineage>
</organism>
<dbReference type="Pfam" id="PF11127">
    <property type="entry name" value="YgaP-like_TM"/>
    <property type="match status" value="1"/>
</dbReference>
<keyword evidence="1" id="KW-1133">Transmembrane helix</keyword>
<sequence>MFHMKKNTAILDRFLRLVAAVILVVYSFKTTLIAPWNYALPLIAVVLLLTALTGFCPFYRLLGIDTRQFKESDFAAKK</sequence>
<dbReference type="Proteomes" id="UP000321204">
    <property type="component" value="Chromosome"/>
</dbReference>
<accession>A0A5B8UNE9</accession>
<keyword evidence="1" id="KW-0472">Membrane</keyword>
<dbReference type="Gene3D" id="6.10.140.1340">
    <property type="match status" value="1"/>
</dbReference>
<keyword evidence="1" id="KW-0812">Transmembrane</keyword>
<dbReference type="EMBL" id="CP042433">
    <property type="protein sequence ID" value="QEC57892.1"/>
    <property type="molecule type" value="Genomic_DNA"/>
</dbReference>
<evidence type="ECO:0000256" key="1">
    <source>
        <dbReference type="SAM" id="Phobius"/>
    </source>
</evidence>
<name>A0A5B8UNE9_9BACT</name>
<gene>
    <name evidence="3" type="ORF">FSB75_18940</name>
</gene>
<reference evidence="3 4" key="1">
    <citation type="journal article" date="2015" name="Int. J. Syst. Evol. Microbiol.">
        <title>Flavisolibacter ginsenosidimutans sp. nov., with ginsenoside-converting activity isolated from soil used for cultivating ginseng.</title>
        <authorList>
            <person name="Zhao Y."/>
            <person name="Liu Q."/>
            <person name="Kang M.S."/>
            <person name="Jin F."/>
            <person name="Yu H."/>
            <person name="Im W.T."/>
        </authorList>
    </citation>
    <scope>NUCLEOTIDE SEQUENCE [LARGE SCALE GENOMIC DNA]</scope>
    <source>
        <strain evidence="3 4">Gsoil 636</strain>
    </source>
</reference>
<evidence type="ECO:0000313" key="4">
    <source>
        <dbReference type="Proteomes" id="UP000321204"/>
    </source>
</evidence>
<feature type="domain" description="Inner membrane protein YgaP-like transmembrane" evidence="2">
    <location>
        <begin position="4"/>
        <end position="68"/>
    </location>
</feature>
<feature type="transmembrane region" description="Helical" evidence="1">
    <location>
        <begin position="14"/>
        <end position="36"/>
    </location>
</feature>
<dbReference type="AlphaFoldDB" id="A0A5B8UNE9"/>